<accession>A0ABS4FR89</accession>
<dbReference type="Proteomes" id="UP001519272">
    <property type="component" value="Unassembled WGS sequence"/>
</dbReference>
<evidence type="ECO:0008006" key="5">
    <source>
        <dbReference type="Google" id="ProtNLM"/>
    </source>
</evidence>
<feature type="chain" id="PRO_5045756832" description="Sporulation protein" evidence="2">
    <location>
        <begin position="24"/>
        <end position="339"/>
    </location>
</feature>
<feature type="region of interest" description="Disordered" evidence="1">
    <location>
        <begin position="320"/>
        <end position="339"/>
    </location>
</feature>
<dbReference type="Pfam" id="PF09580">
    <property type="entry name" value="Spore_YhcN_YlaJ"/>
    <property type="match status" value="2"/>
</dbReference>
<dbReference type="RefSeq" id="WP_210088725.1">
    <property type="nucleotide sequence ID" value="NZ_JAGGKG010000006.1"/>
</dbReference>
<gene>
    <name evidence="3" type="ORF">J2Z32_001717</name>
</gene>
<dbReference type="PROSITE" id="PS51257">
    <property type="entry name" value="PROKAR_LIPOPROTEIN"/>
    <property type="match status" value="1"/>
</dbReference>
<name>A0ABS4FR89_9BACL</name>
<comment type="caution">
    <text evidence="3">The sequence shown here is derived from an EMBL/GenBank/DDBJ whole genome shotgun (WGS) entry which is preliminary data.</text>
</comment>
<sequence length="339" mass="37182">MNVSKFLRLSLSAALLTSVVGMTGCGMNAKSNIRTQNVRNDQNYMRPYSTNEAGRYNAGYHHIGSMRFSSALSTQVAKLPGVRAAHVVLTDRDAYVAVRLMENNNTSRTNSYNRSNINSYGLNGTTDMNNMYGNRGGNSIAGDIGRAGRDLGRGVVDTGRDLVGGVANTGRNVVNDIGGTGRNMMNDMTGKGNAGNSRMNSYNGTGTGMGMKSSNMNNNNMNMGTNQDQVPQNVRDEITRLIKRSNKVVQNVYISSDESFMNEVEGYSTNSRGGSVIQDTMTGFERLVNRIFPFGNGDNDMGVNNYRNNRMNNRMNNNMNMNNMDMMDRNPSGYQNGTR</sequence>
<organism evidence="3 4">
    <name type="scientific">Paenibacillus turicensis</name>
    <dbReference type="NCBI Taxonomy" id="160487"/>
    <lineage>
        <taxon>Bacteria</taxon>
        <taxon>Bacillati</taxon>
        <taxon>Bacillota</taxon>
        <taxon>Bacilli</taxon>
        <taxon>Bacillales</taxon>
        <taxon>Paenibacillaceae</taxon>
        <taxon>Paenibacillus</taxon>
    </lineage>
</organism>
<evidence type="ECO:0000313" key="4">
    <source>
        <dbReference type="Proteomes" id="UP001519272"/>
    </source>
</evidence>
<evidence type="ECO:0000256" key="2">
    <source>
        <dbReference type="SAM" id="SignalP"/>
    </source>
</evidence>
<proteinExistence type="predicted"/>
<feature type="signal peptide" evidence="2">
    <location>
        <begin position="1"/>
        <end position="23"/>
    </location>
</feature>
<reference evidence="3 4" key="1">
    <citation type="submission" date="2021-03" db="EMBL/GenBank/DDBJ databases">
        <title>Genomic Encyclopedia of Type Strains, Phase IV (KMG-IV): sequencing the most valuable type-strain genomes for metagenomic binning, comparative biology and taxonomic classification.</title>
        <authorList>
            <person name="Goeker M."/>
        </authorList>
    </citation>
    <scope>NUCLEOTIDE SEQUENCE [LARGE SCALE GENOMIC DNA]</scope>
    <source>
        <strain evidence="3 4">DSM 14349</strain>
    </source>
</reference>
<evidence type="ECO:0000256" key="1">
    <source>
        <dbReference type="SAM" id="MobiDB-lite"/>
    </source>
</evidence>
<protein>
    <recommendedName>
        <fullName evidence="5">Sporulation protein</fullName>
    </recommendedName>
</protein>
<keyword evidence="4" id="KW-1185">Reference proteome</keyword>
<evidence type="ECO:0000313" key="3">
    <source>
        <dbReference type="EMBL" id="MBP1905092.1"/>
    </source>
</evidence>
<dbReference type="InterPro" id="IPR019076">
    <property type="entry name" value="Spore_lipoprot_YhcN/YlaJ-like"/>
</dbReference>
<dbReference type="EMBL" id="JAGGKG010000006">
    <property type="protein sequence ID" value="MBP1905092.1"/>
    <property type="molecule type" value="Genomic_DNA"/>
</dbReference>
<keyword evidence="2" id="KW-0732">Signal</keyword>